<keyword evidence="2" id="KW-1185">Reference proteome</keyword>
<comment type="caution">
    <text evidence="1">The sequence shown here is derived from an EMBL/GenBank/DDBJ whole genome shotgun (WGS) entry which is preliminary data.</text>
</comment>
<reference evidence="1 2" key="1">
    <citation type="journal article" date="2023" name="Plants (Basel)">
        <title>Bridging the Gap: Combining Genomics and Transcriptomics Approaches to Understand Stylosanthes scabra, an Orphan Legume from the Brazilian Caatinga.</title>
        <authorList>
            <person name="Ferreira-Neto J.R.C."/>
            <person name="da Silva M.D."/>
            <person name="Binneck E."/>
            <person name="de Melo N.F."/>
            <person name="da Silva R.H."/>
            <person name="de Melo A.L.T.M."/>
            <person name="Pandolfi V."/>
            <person name="Bustamante F.O."/>
            <person name="Brasileiro-Vidal A.C."/>
            <person name="Benko-Iseppon A.M."/>
        </authorList>
    </citation>
    <scope>NUCLEOTIDE SEQUENCE [LARGE SCALE GENOMIC DNA]</scope>
    <source>
        <tissue evidence="1">Leaves</tissue>
    </source>
</reference>
<evidence type="ECO:0000313" key="2">
    <source>
        <dbReference type="Proteomes" id="UP001341840"/>
    </source>
</evidence>
<dbReference type="Proteomes" id="UP001341840">
    <property type="component" value="Unassembled WGS sequence"/>
</dbReference>
<dbReference type="EMBL" id="JASCZI010151176">
    <property type="protein sequence ID" value="MED6170571.1"/>
    <property type="molecule type" value="Genomic_DNA"/>
</dbReference>
<sequence length="106" mass="12067">MDARSLLSPHHLPFIFSTALWASLRLSNLMNANVSFLRHLAFLDTYTSLTTPYLQNSLNNSPFKELWSLTTLSNVRVVHPTKELAKSLQDVKVNDNCDLTISYRSN</sequence>
<organism evidence="1 2">
    <name type="scientific">Stylosanthes scabra</name>
    <dbReference type="NCBI Taxonomy" id="79078"/>
    <lineage>
        <taxon>Eukaryota</taxon>
        <taxon>Viridiplantae</taxon>
        <taxon>Streptophyta</taxon>
        <taxon>Embryophyta</taxon>
        <taxon>Tracheophyta</taxon>
        <taxon>Spermatophyta</taxon>
        <taxon>Magnoliopsida</taxon>
        <taxon>eudicotyledons</taxon>
        <taxon>Gunneridae</taxon>
        <taxon>Pentapetalae</taxon>
        <taxon>rosids</taxon>
        <taxon>fabids</taxon>
        <taxon>Fabales</taxon>
        <taxon>Fabaceae</taxon>
        <taxon>Papilionoideae</taxon>
        <taxon>50 kb inversion clade</taxon>
        <taxon>dalbergioids sensu lato</taxon>
        <taxon>Dalbergieae</taxon>
        <taxon>Pterocarpus clade</taxon>
        <taxon>Stylosanthes</taxon>
    </lineage>
</organism>
<accession>A0ABU6VBA9</accession>
<protein>
    <submittedName>
        <fullName evidence="1">Uncharacterized protein</fullName>
    </submittedName>
</protein>
<gene>
    <name evidence="1" type="ORF">PIB30_032250</name>
</gene>
<name>A0ABU6VBA9_9FABA</name>
<evidence type="ECO:0000313" key="1">
    <source>
        <dbReference type="EMBL" id="MED6170571.1"/>
    </source>
</evidence>
<proteinExistence type="predicted"/>